<dbReference type="GO" id="GO:0005509">
    <property type="term" value="F:calcium ion binding"/>
    <property type="evidence" value="ECO:0007669"/>
    <property type="project" value="InterPro"/>
</dbReference>
<evidence type="ECO:0000256" key="1">
    <source>
        <dbReference type="ARBA" id="ARBA00022737"/>
    </source>
</evidence>
<evidence type="ECO:0000256" key="2">
    <source>
        <dbReference type="ARBA" id="ARBA00022837"/>
    </source>
</evidence>
<dbReference type="eggNOG" id="KOG0028">
    <property type="taxonomic scope" value="Eukaryota"/>
</dbReference>
<dbReference type="SUPFAM" id="SSF47473">
    <property type="entry name" value="EF-hand"/>
    <property type="match status" value="1"/>
</dbReference>
<dbReference type="GeneID" id="14911085"/>
<dbReference type="InterPro" id="IPR011992">
    <property type="entry name" value="EF-hand-dom_pair"/>
</dbReference>
<dbReference type="Gene3D" id="1.10.238.10">
    <property type="entry name" value="EF-hand"/>
    <property type="match status" value="2"/>
</dbReference>
<dbReference type="InterPro" id="IPR050145">
    <property type="entry name" value="Centrin_CML-like"/>
</dbReference>
<evidence type="ECO:0000313" key="5">
    <source>
        <dbReference type="Proteomes" id="UP000008983"/>
    </source>
</evidence>
<dbReference type="Pfam" id="PF13405">
    <property type="entry name" value="EF-hand_6"/>
    <property type="match status" value="1"/>
</dbReference>
<dbReference type="STRING" id="857967.G0QIS7"/>
<dbReference type="InParanoid" id="G0QIS7"/>
<evidence type="ECO:0000313" key="4">
    <source>
        <dbReference type="EMBL" id="EGR34906.1"/>
    </source>
</evidence>
<dbReference type="OrthoDB" id="296565at2759"/>
<proteinExistence type="predicted"/>
<reference evidence="4 5" key="1">
    <citation type="submission" date="2011-07" db="EMBL/GenBank/DDBJ databases">
        <authorList>
            <person name="Coyne R."/>
            <person name="Brami D."/>
            <person name="Johnson J."/>
            <person name="Hostetler J."/>
            <person name="Hannick L."/>
            <person name="Clark T."/>
            <person name="Cassidy-Hanley D."/>
            <person name="Inman J."/>
        </authorList>
    </citation>
    <scope>NUCLEOTIDE SEQUENCE [LARGE SCALE GENOMIC DNA]</scope>
    <source>
        <strain evidence="4 5">G5</strain>
    </source>
</reference>
<dbReference type="InterPro" id="IPR002048">
    <property type="entry name" value="EF_hand_dom"/>
</dbReference>
<dbReference type="SMART" id="SM00054">
    <property type="entry name" value="EFh"/>
    <property type="match status" value="3"/>
</dbReference>
<gene>
    <name evidence="4" type="ORF">IMG5_001350</name>
</gene>
<dbReference type="EMBL" id="GL983042">
    <property type="protein sequence ID" value="EGR34906.1"/>
    <property type="molecule type" value="Genomic_DNA"/>
</dbReference>
<dbReference type="AlphaFoldDB" id="G0QIS7"/>
<organism evidence="4 5">
    <name type="scientific">Ichthyophthirius multifiliis</name>
    <name type="common">White spot disease agent</name>
    <name type="synonym">Ich</name>
    <dbReference type="NCBI Taxonomy" id="5932"/>
    <lineage>
        <taxon>Eukaryota</taxon>
        <taxon>Sar</taxon>
        <taxon>Alveolata</taxon>
        <taxon>Ciliophora</taxon>
        <taxon>Intramacronucleata</taxon>
        <taxon>Oligohymenophorea</taxon>
        <taxon>Hymenostomatida</taxon>
        <taxon>Ophryoglenina</taxon>
        <taxon>Ichthyophthirius</taxon>
    </lineage>
</organism>
<dbReference type="PROSITE" id="PS50222">
    <property type="entry name" value="EF_HAND_2"/>
    <property type="match status" value="2"/>
</dbReference>
<keyword evidence="2" id="KW-0106">Calcium</keyword>
<dbReference type="OMA" id="ITIAHFR"/>
<feature type="domain" description="EF-hand" evidence="3">
    <location>
        <begin position="145"/>
        <end position="177"/>
    </location>
</feature>
<dbReference type="PROSITE" id="PS00018">
    <property type="entry name" value="EF_HAND_1"/>
    <property type="match status" value="1"/>
</dbReference>
<keyword evidence="1" id="KW-0677">Repeat</keyword>
<dbReference type="Pfam" id="PF13499">
    <property type="entry name" value="EF-hand_7"/>
    <property type="match status" value="1"/>
</dbReference>
<name>G0QIS7_ICHMU</name>
<keyword evidence="5" id="KW-1185">Reference proteome</keyword>
<sequence>MSINRNADKKRTIAQQPRAIIKKLDKSQKLTDEMENDIKDAFQFFDTDKTGQINRAQLRSILGNFAFTNMTIKEIEEELRNEYSVSKNNFYLEEVIQIIIKKWFLYGGRDNEANEIFKLFDKRNKNIIGLPDIKYLFSQYLDINVNDSDIIEFIQEADLDQDGVLDKNEFCSKLGYF</sequence>
<dbReference type="RefSeq" id="XP_004040210.1">
    <property type="nucleotide sequence ID" value="XM_004040162.1"/>
</dbReference>
<accession>G0QIS7</accession>
<protein>
    <recommendedName>
        <fullName evidence="3">EF-hand domain-containing protein</fullName>
    </recommendedName>
</protein>
<dbReference type="InterPro" id="IPR018247">
    <property type="entry name" value="EF_Hand_1_Ca_BS"/>
</dbReference>
<dbReference type="PANTHER" id="PTHR23050">
    <property type="entry name" value="CALCIUM BINDING PROTEIN"/>
    <property type="match status" value="1"/>
</dbReference>
<evidence type="ECO:0000259" key="3">
    <source>
        <dbReference type="PROSITE" id="PS50222"/>
    </source>
</evidence>
<dbReference type="Proteomes" id="UP000008983">
    <property type="component" value="Unassembled WGS sequence"/>
</dbReference>
<feature type="domain" description="EF-hand" evidence="3">
    <location>
        <begin position="33"/>
        <end position="68"/>
    </location>
</feature>